<protein>
    <submittedName>
        <fullName evidence="1">Uncharacterized protein</fullName>
    </submittedName>
</protein>
<evidence type="ECO:0000313" key="1">
    <source>
        <dbReference type="EMBL" id="ELR04827.1"/>
    </source>
</evidence>
<gene>
    <name evidence="1" type="ORF">GMDG_07052</name>
</gene>
<dbReference type="HOGENOM" id="CLU_2360626_0_0_1"/>
<proteinExistence type="predicted"/>
<evidence type="ECO:0000313" key="2">
    <source>
        <dbReference type="Proteomes" id="UP000011064"/>
    </source>
</evidence>
<name>L8FVB7_PSED2</name>
<reference evidence="2" key="1">
    <citation type="submission" date="2010-09" db="EMBL/GenBank/DDBJ databases">
        <title>The genome sequence of Geomyces destructans 20631-21.</title>
        <authorList>
            <consortium name="The Broad Institute Genome Sequencing Platform"/>
            <person name="Cuomo C.A."/>
            <person name="Blehert D.S."/>
            <person name="Lorch J.M."/>
            <person name="Young S.K."/>
            <person name="Zeng Q."/>
            <person name="Gargeya S."/>
            <person name="Fitzgerald M."/>
            <person name="Haas B."/>
            <person name="Abouelleil A."/>
            <person name="Alvarado L."/>
            <person name="Arachchi H.M."/>
            <person name="Berlin A."/>
            <person name="Brown A."/>
            <person name="Chapman S.B."/>
            <person name="Chen Z."/>
            <person name="Dunbar C."/>
            <person name="Freedman E."/>
            <person name="Gearin G."/>
            <person name="Gellesch M."/>
            <person name="Goldberg J."/>
            <person name="Griggs A."/>
            <person name="Gujja S."/>
            <person name="Heiman D."/>
            <person name="Howarth C."/>
            <person name="Larson L."/>
            <person name="Lui A."/>
            <person name="MacDonald P.J.P."/>
            <person name="Montmayeur A."/>
            <person name="Murphy C."/>
            <person name="Neiman D."/>
            <person name="Pearson M."/>
            <person name="Priest M."/>
            <person name="Roberts A."/>
            <person name="Saif S."/>
            <person name="Shea T."/>
            <person name="Shenoy N."/>
            <person name="Sisk P."/>
            <person name="Stolte C."/>
            <person name="Sykes S."/>
            <person name="Wortman J."/>
            <person name="Nusbaum C."/>
            <person name="Birren B."/>
        </authorList>
    </citation>
    <scope>NUCLEOTIDE SEQUENCE [LARGE SCALE GENOMIC DNA]</scope>
    <source>
        <strain evidence="2">ATCC MYA-4855 / 20631-21</strain>
    </source>
</reference>
<organism evidence="1 2">
    <name type="scientific">Pseudogymnoascus destructans (strain ATCC MYA-4855 / 20631-21)</name>
    <name type="common">Bat white-nose syndrome fungus</name>
    <name type="synonym">Geomyces destructans</name>
    <dbReference type="NCBI Taxonomy" id="658429"/>
    <lineage>
        <taxon>Eukaryota</taxon>
        <taxon>Fungi</taxon>
        <taxon>Dikarya</taxon>
        <taxon>Ascomycota</taxon>
        <taxon>Pezizomycotina</taxon>
        <taxon>Leotiomycetes</taxon>
        <taxon>Thelebolales</taxon>
        <taxon>Thelebolaceae</taxon>
        <taxon>Pseudogymnoascus</taxon>
    </lineage>
</organism>
<dbReference type="VEuPathDB" id="FungiDB:GMDG_07052"/>
<dbReference type="InParanoid" id="L8FVB7"/>
<dbReference type="AlphaFoldDB" id="L8FVB7"/>
<keyword evidence="2" id="KW-1185">Reference proteome</keyword>
<dbReference type="Proteomes" id="UP000011064">
    <property type="component" value="Unassembled WGS sequence"/>
</dbReference>
<accession>L8FVB7</accession>
<sequence length="96" mass="10652">MAEILATIDGVAAVLQLAETPAKALIKTIRIVKELREVPKKLAKLLGEIETSTSNVEYLCDSLFQHDSKFYQQISSLSLGRAHKQLDHPTRSDFGD</sequence>
<dbReference type="EMBL" id="GL573364">
    <property type="protein sequence ID" value="ELR04827.1"/>
    <property type="molecule type" value="Genomic_DNA"/>
</dbReference>